<evidence type="ECO:0000256" key="3">
    <source>
        <dbReference type="ARBA" id="ARBA00022801"/>
    </source>
</evidence>
<accession>A0ABR1FE01</accession>
<name>A0ABR1FE01_9ASCO</name>
<evidence type="ECO:0000313" key="5">
    <source>
        <dbReference type="EMBL" id="KAK7207992.1"/>
    </source>
</evidence>
<dbReference type="CDD" id="cd00519">
    <property type="entry name" value="Lipase_3"/>
    <property type="match status" value="1"/>
</dbReference>
<dbReference type="Pfam" id="PF01764">
    <property type="entry name" value="Lipase_3"/>
    <property type="match status" value="1"/>
</dbReference>
<feature type="domain" description="Fungal lipase-type" evidence="4">
    <location>
        <begin position="111"/>
        <end position="250"/>
    </location>
</feature>
<dbReference type="SUPFAM" id="SSF53474">
    <property type="entry name" value="alpha/beta-Hydrolases"/>
    <property type="match status" value="1"/>
</dbReference>
<keyword evidence="6" id="KW-1185">Reference proteome</keyword>
<dbReference type="InterPro" id="IPR051299">
    <property type="entry name" value="AB_hydrolase_lip/est"/>
</dbReference>
<evidence type="ECO:0000259" key="4">
    <source>
        <dbReference type="Pfam" id="PF01764"/>
    </source>
</evidence>
<dbReference type="RefSeq" id="XP_064771025.1">
    <property type="nucleotide sequence ID" value="XM_064910342.1"/>
</dbReference>
<dbReference type="Gene3D" id="3.40.50.1820">
    <property type="entry name" value="alpha/beta hydrolase"/>
    <property type="match status" value="1"/>
</dbReference>
<dbReference type="EC" id="3.1.1.3" evidence="1"/>
<proteinExistence type="predicted"/>
<evidence type="ECO:0000313" key="6">
    <source>
        <dbReference type="Proteomes" id="UP001498771"/>
    </source>
</evidence>
<gene>
    <name evidence="5" type="ORF">BZA70DRAFT_235535</name>
</gene>
<organism evidence="5 6">
    <name type="scientific">Myxozyma melibiosi</name>
    <dbReference type="NCBI Taxonomy" id="54550"/>
    <lineage>
        <taxon>Eukaryota</taxon>
        <taxon>Fungi</taxon>
        <taxon>Dikarya</taxon>
        <taxon>Ascomycota</taxon>
        <taxon>Saccharomycotina</taxon>
        <taxon>Lipomycetes</taxon>
        <taxon>Lipomycetales</taxon>
        <taxon>Lipomycetaceae</taxon>
        <taxon>Myxozyma</taxon>
    </lineage>
</organism>
<dbReference type="Proteomes" id="UP001498771">
    <property type="component" value="Unassembled WGS sequence"/>
</dbReference>
<evidence type="ECO:0000256" key="2">
    <source>
        <dbReference type="ARBA" id="ARBA00022729"/>
    </source>
</evidence>
<dbReference type="GeneID" id="90035854"/>
<keyword evidence="2" id="KW-0732">Signal</keyword>
<evidence type="ECO:0000256" key="1">
    <source>
        <dbReference type="ARBA" id="ARBA00013279"/>
    </source>
</evidence>
<comment type="caution">
    <text evidence="5">The sequence shown here is derived from an EMBL/GenBank/DDBJ whole genome shotgun (WGS) entry which is preliminary data.</text>
</comment>
<dbReference type="InterPro" id="IPR002921">
    <property type="entry name" value="Fungal_lipase-type"/>
</dbReference>
<sequence>MPQAPVEKSDEVSATGFFGGLFGLGNLFGTSKHFTISEFQFEHLEELALLNNIAYCVPEPGITSPFNCTRACEFFNPGVEIITTFTNTEYDTSCTGYLAVDHRPGFERILLVFRGTNSMTNWYTNLDTIQESYPSNNTESTVCPGCYVHRGFLHSYLASKMLYMDYLLNLTQMYPDYDMLVSGHSLGGAIAVLAGADLLNLGFYPEITTFGQPRVGNTYFADYFDYLVMKSGVDRMRVTHKSDPVPQVPLGALWRHSGDEIYISKGPLSPTPEDCYICDGQEDDDCSSGQGIVTTLAFQGREIAYRAHVEYFTRVGLCRFQI</sequence>
<dbReference type="GO" id="GO:0016787">
    <property type="term" value="F:hydrolase activity"/>
    <property type="evidence" value="ECO:0007669"/>
    <property type="project" value="UniProtKB-KW"/>
</dbReference>
<keyword evidence="3 5" id="KW-0378">Hydrolase</keyword>
<dbReference type="EMBL" id="JBBJBU010000001">
    <property type="protein sequence ID" value="KAK7207992.1"/>
    <property type="molecule type" value="Genomic_DNA"/>
</dbReference>
<dbReference type="PANTHER" id="PTHR46640:SF1">
    <property type="entry name" value="FUNGAL LIPASE-LIKE DOMAIN-CONTAINING PROTEIN-RELATED"/>
    <property type="match status" value="1"/>
</dbReference>
<dbReference type="InterPro" id="IPR029058">
    <property type="entry name" value="AB_hydrolase_fold"/>
</dbReference>
<protein>
    <recommendedName>
        <fullName evidence="1">triacylglycerol lipase</fullName>
        <ecNumber evidence="1">3.1.1.3</ecNumber>
    </recommendedName>
</protein>
<dbReference type="PANTHER" id="PTHR46640">
    <property type="entry name" value="TRIACYLGLYCEROL LIPASE, PUTATIVE (AFU_ORTHOLOGUE AFUA_6G06510)-RELATED"/>
    <property type="match status" value="1"/>
</dbReference>
<reference evidence="5 6" key="1">
    <citation type="submission" date="2024-03" db="EMBL/GenBank/DDBJ databases">
        <title>Genome-scale model development and genomic sequencing of the oleaginous clade Lipomyces.</title>
        <authorList>
            <consortium name="Lawrence Berkeley National Laboratory"/>
            <person name="Czajka J.J."/>
            <person name="Han Y."/>
            <person name="Kim J."/>
            <person name="Mondo S.J."/>
            <person name="Hofstad B.A."/>
            <person name="Robles A."/>
            <person name="Haridas S."/>
            <person name="Riley R."/>
            <person name="LaButti K."/>
            <person name="Pangilinan J."/>
            <person name="Andreopoulos W."/>
            <person name="Lipzen A."/>
            <person name="Yan J."/>
            <person name="Wang M."/>
            <person name="Ng V."/>
            <person name="Grigoriev I.V."/>
            <person name="Spatafora J.W."/>
            <person name="Magnuson J.K."/>
            <person name="Baker S.E."/>
            <person name="Pomraning K.R."/>
        </authorList>
    </citation>
    <scope>NUCLEOTIDE SEQUENCE [LARGE SCALE GENOMIC DNA]</scope>
    <source>
        <strain evidence="5 6">Phaff 52-87</strain>
    </source>
</reference>